<evidence type="ECO:0000313" key="2">
    <source>
        <dbReference type="Proteomes" id="UP000464274"/>
    </source>
</evidence>
<evidence type="ECO:0000313" key="1">
    <source>
        <dbReference type="EMBL" id="QHJ75848.1"/>
    </source>
</evidence>
<organism evidence="1 2">
    <name type="scientific">Acinetobacter phage vB_AbaM_PhT2</name>
    <dbReference type="NCBI Taxonomy" id="2690230"/>
    <lineage>
        <taxon>Viruses</taxon>
        <taxon>Duplodnaviria</taxon>
        <taxon>Heunggongvirae</taxon>
        <taxon>Uroviricota</taxon>
        <taxon>Caudoviricetes</taxon>
        <taxon>Pantevenvirales</taxon>
        <taxon>Straboviridae</taxon>
        <taxon>Twarogvirinae</taxon>
        <taxon>Hadassahvirus</taxon>
        <taxon>Hadassahvirus pht2</taxon>
    </lineage>
</organism>
<keyword evidence="2" id="KW-1185">Reference proteome</keyword>
<proteinExistence type="predicted"/>
<reference evidence="1 2" key="1">
    <citation type="submission" date="2019-12" db="EMBL/GenBank/DDBJ databases">
        <title>Developing bacteriophages as a method of controlling the opportunistic pathogen Acinetobacter baumannii in Thai hospitals.</title>
        <authorList>
            <person name="Styles K.M."/>
            <person name="Smith S.E."/>
            <person name="Thummeepak R."/>
            <person name="Leungtongkam U."/>
            <person name="Christie G.S."/>
            <person name="Millard A."/>
            <person name="Moat J."/>
            <person name="Dowson C.C."/>
            <person name="Wellington E.M."/>
            <person name="Sitthisak S."/>
            <person name="Sagona A.P."/>
        </authorList>
    </citation>
    <scope>NUCLEOTIDE SEQUENCE [LARGE SCALE GENOMIC DNA]</scope>
</reference>
<dbReference type="EMBL" id="MN864865">
    <property type="protein sequence ID" value="QHJ75848.1"/>
    <property type="molecule type" value="Genomic_DNA"/>
</dbReference>
<dbReference type="Proteomes" id="UP000464274">
    <property type="component" value="Segment"/>
</dbReference>
<sequence length="74" mass="8864">MNRKQVYENIREMFKNTQCTVIMPGVFSDMEFKDNVDHNTRNKIIQSNLQFNRDTQNMTATEILEYKTARILDM</sequence>
<name>A0A6B9SZ18_9CAUD</name>
<accession>A0A6B9SZ18</accession>
<gene>
    <name evidence="1" type="ORF">vBAbaMPhT2_245</name>
</gene>
<protein>
    <submittedName>
        <fullName evidence="1">Uncharacterized protein</fullName>
    </submittedName>
</protein>